<evidence type="ECO:0000256" key="3">
    <source>
        <dbReference type="ARBA" id="ARBA00023163"/>
    </source>
</evidence>
<dbReference type="Gene3D" id="1.10.357.10">
    <property type="entry name" value="Tetracycline Repressor, domain 2"/>
    <property type="match status" value="1"/>
</dbReference>
<dbReference type="GO" id="GO:0000976">
    <property type="term" value="F:transcription cis-regulatory region binding"/>
    <property type="evidence" value="ECO:0007669"/>
    <property type="project" value="TreeGrafter"/>
</dbReference>
<proteinExistence type="predicted"/>
<dbReference type="InterPro" id="IPR050109">
    <property type="entry name" value="HTH-type_TetR-like_transc_reg"/>
</dbReference>
<protein>
    <submittedName>
        <fullName evidence="7">Transcriptional regulator, TetR family</fullName>
    </submittedName>
</protein>
<evidence type="ECO:0000313" key="8">
    <source>
        <dbReference type="Proteomes" id="UP000234641"/>
    </source>
</evidence>
<dbReference type="Pfam" id="PF00440">
    <property type="entry name" value="TetR_N"/>
    <property type="match status" value="1"/>
</dbReference>
<dbReference type="RefSeq" id="WP_101555344.1">
    <property type="nucleotide sequence ID" value="NZ_FXYY01000016.1"/>
</dbReference>
<dbReference type="PROSITE" id="PS50977">
    <property type="entry name" value="HTH_TETR_2"/>
    <property type="match status" value="1"/>
</dbReference>
<gene>
    <name evidence="7" type="ORF">BLIN9172_02476</name>
</gene>
<dbReference type="AlphaFoldDB" id="A0A2H1JTG7"/>
<evidence type="ECO:0000256" key="5">
    <source>
        <dbReference type="SAM" id="MobiDB-lite"/>
    </source>
</evidence>
<evidence type="ECO:0000256" key="1">
    <source>
        <dbReference type="ARBA" id="ARBA00023015"/>
    </source>
</evidence>
<feature type="DNA-binding region" description="H-T-H motif" evidence="4">
    <location>
        <begin position="41"/>
        <end position="60"/>
    </location>
</feature>
<feature type="region of interest" description="Disordered" evidence="5">
    <location>
        <begin position="207"/>
        <end position="233"/>
    </location>
</feature>
<evidence type="ECO:0000259" key="6">
    <source>
        <dbReference type="PROSITE" id="PS50977"/>
    </source>
</evidence>
<dbReference type="Proteomes" id="UP000234641">
    <property type="component" value="Unassembled WGS sequence"/>
</dbReference>
<evidence type="ECO:0000256" key="2">
    <source>
        <dbReference type="ARBA" id="ARBA00023125"/>
    </source>
</evidence>
<reference evidence="7 8" key="1">
    <citation type="submission" date="2017-03" db="EMBL/GenBank/DDBJ databases">
        <authorList>
            <person name="Afonso C.L."/>
            <person name="Miller P.J."/>
            <person name="Scott M.A."/>
            <person name="Spackman E."/>
            <person name="Goraichik I."/>
            <person name="Dimitrov K.M."/>
            <person name="Suarez D.L."/>
            <person name="Swayne D.E."/>
        </authorList>
    </citation>
    <scope>NUCLEOTIDE SEQUENCE [LARGE SCALE GENOMIC DNA]</scope>
    <source>
        <strain evidence="7 8">ATCC 9172</strain>
    </source>
</reference>
<accession>A0A2H1JTG7</accession>
<dbReference type="EMBL" id="FXYY01000016">
    <property type="protein sequence ID" value="SMX90741.1"/>
    <property type="molecule type" value="Genomic_DNA"/>
</dbReference>
<feature type="region of interest" description="Disordered" evidence="5">
    <location>
        <begin position="1"/>
        <end position="21"/>
    </location>
</feature>
<evidence type="ECO:0000313" key="7">
    <source>
        <dbReference type="EMBL" id="SMX90741.1"/>
    </source>
</evidence>
<keyword evidence="3" id="KW-0804">Transcription</keyword>
<evidence type="ECO:0000256" key="4">
    <source>
        <dbReference type="PROSITE-ProRule" id="PRU00335"/>
    </source>
</evidence>
<dbReference type="PRINTS" id="PR00455">
    <property type="entry name" value="HTHTETR"/>
</dbReference>
<feature type="compositionally biased region" description="Basic and acidic residues" evidence="5">
    <location>
        <begin position="216"/>
        <end position="233"/>
    </location>
</feature>
<keyword evidence="1" id="KW-0805">Transcription regulation</keyword>
<keyword evidence="2 4" id="KW-0238">DNA-binding</keyword>
<dbReference type="InterPro" id="IPR001647">
    <property type="entry name" value="HTH_TetR"/>
</dbReference>
<feature type="compositionally biased region" description="Low complexity" evidence="5">
    <location>
        <begin position="1"/>
        <end position="18"/>
    </location>
</feature>
<organism evidence="7 8">
    <name type="scientific">Brevibacterium linens ATCC 9172</name>
    <dbReference type="NCBI Taxonomy" id="1255617"/>
    <lineage>
        <taxon>Bacteria</taxon>
        <taxon>Bacillati</taxon>
        <taxon>Actinomycetota</taxon>
        <taxon>Actinomycetes</taxon>
        <taxon>Micrococcales</taxon>
        <taxon>Brevibacteriaceae</taxon>
        <taxon>Brevibacterium</taxon>
    </lineage>
</organism>
<sequence>MRSTSSDSRSNRSPNSSPETAVRIRSAAIETFAERGFAKSTIRAIAAAADVSPGLVIHHFGSKDGLRRACDDFVFSAIADAKAANADYATEAVREIFASSDMSLNIDYLTKSLLDPSDHGQRYFDHYVDLVEGYIRHGFAGYEFRTSDTDVRGQAATIAALALAPSILGSRLQMALGTADFPETMSRLAPHLYDLYFHGVITAAPDTASANSATSDRTETPTAHRTDEGDEKR</sequence>
<dbReference type="GO" id="GO:0003700">
    <property type="term" value="F:DNA-binding transcription factor activity"/>
    <property type="evidence" value="ECO:0007669"/>
    <property type="project" value="TreeGrafter"/>
</dbReference>
<dbReference type="SUPFAM" id="SSF46689">
    <property type="entry name" value="Homeodomain-like"/>
    <property type="match status" value="1"/>
</dbReference>
<dbReference type="InterPro" id="IPR009057">
    <property type="entry name" value="Homeodomain-like_sf"/>
</dbReference>
<dbReference type="PANTHER" id="PTHR30055">
    <property type="entry name" value="HTH-TYPE TRANSCRIPTIONAL REGULATOR RUTR"/>
    <property type="match status" value="1"/>
</dbReference>
<name>A0A2H1JTG7_BRELN</name>
<dbReference type="PANTHER" id="PTHR30055:SF234">
    <property type="entry name" value="HTH-TYPE TRANSCRIPTIONAL REGULATOR BETI"/>
    <property type="match status" value="1"/>
</dbReference>
<feature type="domain" description="HTH tetR-type" evidence="6">
    <location>
        <begin position="18"/>
        <end position="78"/>
    </location>
</feature>